<comment type="subcellular location">
    <subcellularLocation>
        <location evidence="1 11">Nucleus</location>
    </subcellularLocation>
</comment>
<feature type="zinc finger region" description="C4-type" evidence="12">
    <location>
        <begin position="291"/>
        <end position="308"/>
    </location>
</feature>
<evidence type="ECO:0000256" key="3">
    <source>
        <dbReference type="ARBA" id="ARBA00022723"/>
    </source>
</evidence>
<comment type="caution">
    <text evidence="14">The sequence shown here is derived from an EMBL/GenBank/DDBJ whole genome shotgun (WGS) entry which is preliminary data.</text>
</comment>
<evidence type="ECO:0000256" key="10">
    <source>
        <dbReference type="ARBA" id="ARBA00023242"/>
    </source>
</evidence>
<dbReference type="InterPro" id="IPR007198">
    <property type="entry name" value="Ssl1-like"/>
</dbReference>
<dbReference type="PANTHER" id="PTHR12695:SF2">
    <property type="entry name" value="GENERAL TRANSCRIPTION FACTOR IIH SUBUNIT 2-RELATED"/>
    <property type="match status" value="1"/>
</dbReference>
<protein>
    <recommendedName>
        <fullName evidence="11">General transcription factor IIH subunit</fullName>
    </recommendedName>
</protein>
<evidence type="ECO:0000256" key="8">
    <source>
        <dbReference type="ARBA" id="ARBA00023163"/>
    </source>
</evidence>
<name>A0AB34IUL4_PRYPA</name>
<evidence type="ECO:0000256" key="6">
    <source>
        <dbReference type="ARBA" id="ARBA00022833"/>
    </source>
</evidence>
<evidence type="ECO:0000256" key="4">
    <source>
        <dbReference type="ARBA" id="ARBA00022763"/>
    </source>
</evidence>
<dbReference type="PANTHER" id="PTHR12695">
    <property type="entry name" value="GENERAL TRANSCRIPTION FACTOR IIH SUBUNIT 2"/>
    <property type="match status" value="1"/>
</dbReference>
<keyword evidence="15" id="KW-1185">Reference proteome</keyword>
<dbReference type="GO" id="GO:0000439">
    <property type="term" value="C:transcription factor TFIIH core complex"/>
    <property type="evidence" value="ECO:0007669"/>
    <property type="project" value="InterPro"/>
</dbReference>
<comment type="similarity">
    <text evidence="2 11">Belongs to the GTF2H2 family.</text>
</comment>
<evidence type="ECO:0000256" key="12">
    <source>
        <dbReference type="PIRSR" id="PIRSR015919-1"/>
    </source>
</evidence>
<sequence length="409" mass="44048">MADEEEDEAPPAEYVWEGAFERTWDAVRIGEDGALHGGHALERLGRARRRVHAGVKRGVLRTLFLIVDCSRSARAQEGEMRPSRLAVLQDAAGRFVSRFLEQNPICALSLVAMRDGKAFTLAEPSCNARQHLAELRRLQASGCSGDASLQNALELARDALEAIPTYMSREVLLLSCSLSTCDPGDIHATIAALAKAKVRVSIFSLLAEVFICKRITQQTSGTFGVATTPAHLWELLLGLVAPQPMEEGAMAPSRSLVKVGFPARQRDGAPSLCFLAGKGTQTALLPGGYSCPQCCATQEEIPTQCPVCNLKLVSSAELTKTYHHLFPVAAFDEVLFPLDGDARRPAAERSVCYGCCDALSLAARDGVSVQVGSRCPSCKALFCVSCDDLIHEVLHTCPGCNCPHEPSLE</sequence>
<dbReference type="InterPro" id="IPR013083">
    <property type="entry name" value="Znf_RING/FYVE/PHD"/>
</dbReference>
<dbReference type="InterPro" id="IPR036465">
    <property type="entry name" value="vWFA_dom_sf"/>
</dbReference>
<evidence type="ECO:0000313" key="14">
    <source>
        <dbReference type="EMBL" id="KAL1505082.1"/>
    </source>
</evidence>
<keyword evidence="4" id="KW-0227">DNA damage</keyword>
<evidence type="ECO:0000256" key="1">
    <source>
        <dbReference type="ARBA" id="ARBA00004123"/>
    </source>
</evidence>
<gene>
    <name evidence="14" type="ORF">AB1Y20_008841</name>
</gene>
<dbReference type="InterPro" id="IPR004595">
    <property type="entry name" value="TFIIH_C1-like_dom"/>
</dbReference>
<dbReference type="Pfam" id="PF04056">
    <property type="entry name" value="Ssl1"/>
    <property type="match status" value="1"/>
</dbReference>
<feature type="domain" description="TFIIH C1-like" evidence="13">
    <location>
        <begin position="351"/>
        <end position="402"/>
    </location>
</feature>
<dbReference type="GO" id="GO:0006351">
    <property type="term" value="P:DNA-templated transcription"/>
    <property type="evidence" value="ECO:0007669"/>
    <property type="project" value="InterPro"/>
</dbReference>
<dbReference type="GO" id="GO:0006357">
    <property type="term" value="P:regulation of transcription by RNA polymerase II"/>
    <property type="evidence" value="ECO:0007669"/>
    <property type="project" value="TreeGrafter"/>
</dbReference>
<evidence type="ECO:0000313" key="15">
    <source>
        <dbReference type="Proteomes" id="UP001515480"/>
    </source>
</evidence>
<dbReference type="SMART" id="SM01047">
    <property type="entry name" value="C1_4"/>
    <property type="match status" value="1"/>
</dbReference>
<dbReference type="EMBL" id="JBGBPQ010000019">
    <property type="protein sequence ID" value="KAL1505082.1"/>
    <property type="molecule type" value="Genomic_DNA"/>
</dbReference>
<evidence type="ECO:0000259" key="13">
    <source>
        <dbReference type="SMART" id="SM01047"/>
    </source>
</evidence>
<proteinExistence type="inferred from homology"/>
<dbReference type="Pfam" id="PF07975">
    <property type="entry name" value="C1_4"/>
    <property type="match status" value="1"/>
</dbReference>
<evidence type="ECO:0000256" key="2">
    <source>
        <dbReference type="ARBA" id="ARBA00006092"/>
    </source>
</evidence>
<accession>A0AB34IUL4</accession>
<dbReference type="SUPFAM" id="SSF57889">
    <property type="entry name" value="Cysteine-rich domain"/>
    <property type="match status" value="1"/>
</dbReference>
<keyword evidence="3 11" id="KW-0479">Metal-binding</keyword>
<dbReference type="FunFam" id="3.40.50.410:FF:000015">
    <property type="entry name" value="General transcription factor IIH subunit 2"/>
    <property type="match status" value="1"/>
</dbReference>
<keyword evidence="9" id="KW-0234">DNA repair</keyword>
<dbReference type="AlphaFoldDB" id="A0AB34IUL4"/>
<organism evidence="14 15">
    <name type="scientific">Prymnesium parvum</name>
    <name type="common">Toxic golden alga</name>
    <dbReference type="NCBI Taxonomy" id="97485"/>
    <lineage>
        <taxon>Eukaryota</taxon>
        <taxon>Haptista</taxon>
        <taxon>Haptophyta</taxon>
        <taxon>Prymnesiophyceae</taxon>
        <taxon>Prymnesiales</taxon>
        <taxon>Prymnesiaceae</taxon>
        <taxon>Prymnesium</taxon>
    </lineage>
</organism>
<dbReference type="Gene3D" id="3.40.50.410">
    <property type="entry name" value="von Willebrand factor, type A domain"/>
    <property type="match status" value="1"/>
</dbReference>
<evidence type="ECO:0000256" key="9">
    <source>
        <dbReference type="ARBA" id="ARBA00023204"/>
    </source>
</evidence>
<dbReference type="GO" id="GO:0005675">
    <property type="term" value="C:transcription factor TFIIH holo complex"/>
    <property type="evidence" value="ECO:0007669"/>
    <property type="project" value="UniProtKB-UniRule"/>
</dbReference>
<dbReference type="InterPro" id="IPR046349">
    <property type="entry name" value="C1-like_sf"/>
</dbReference>
<keyword evidence="8 11" id="KW-0804">Transcription</keyword>
<dbReference type="GO" id="GO:0008270">
    <property type="term" value="F:zinc ion binding"/>
    <property type="evidence" value="ECO:0007669"/>
    <property type="project" value="UniProtKB-UniRule"/>
</dbReference>
<dbReference type="NCBIfam" id="TIGR00622">
    <property type="entry name" value="ssl1"/>
    <property type="match status" value="1"/>
</dbReference>
<dbReference type="Gene3D" id="3.30.40.10">
    <property type="entry name" value="Zinc/RING finger domain, C3HC4 (zinc finger)"/>
    <property type="match status" value="1"/>
</dbReference>
<dbReference type="SUPFAM" id="SSF53300">
    <property type="entry name" value="vWA-like"/>
    <property type="match status" value="1"/>
</dbReference>
<keyword evidence="10 11" id="KW-0539">Nucleus</keyword>
<reference evidence="14 15" key="1">
    <citation type="journal article" date="2024" name="Science">
        <title>Giant polyketide synthase enzymes in the biosynthesis of giant marine polyether toxins.</title>
        <authorList>
            <person name="Fallon T.R."/>
            <person name="Shende V.V."/>
            <person name="Wierzbicki I.H."/>
            <person name="Pendleton A.L."/>
            <person name="Watervoot N.F."/>
            <person name="Auber R.P."/>
            <person name="Gonzalez D.J."/>
            <person name="Wisecaver J.H."/>
            <person name="Moore B.S."/>
        </authorList>
    </citation>
    <scope>NUCLEOTIDE SEQUENCE [LARGE SCALE GENOMIC DNA]</scope>
    <source>
        <strain evidence="14 15">12B1</strain>
    </source>
</reference>
<keyword evidence="5" id="KW-0863">Zinc-finger</keyword>
<dbReference type="GO" id="GO:0006289">
    <property type="term" value="P:nucleotide-excision repair"/>
    <property type="evidence" value="ECO:0007669"/>
    <property type="project" value="UniProtKB-UniRule"/>
</dbReference>
<dbReference type="Proteomes" id="UP001515480">
    <property type="component" value="Unassembled WGS sequence"/>
</dbReference>
<dbReference type="PIRSF" id="PIRSF015919">
    <property type="entry name" value="TFIIH_SSL1"/>
    <property type="match status" value="1"/>
</dbReference>
<evidence type="ECO:0000256" key="7">
    <source>
        <dbReference type="ARBA" id="ARBA00023015"/>
    </source>
</evidence>
<keyword evidence="6 11" id="KW-0862">Zinc</keyword>
<evidence type="ECO:0000256" key="11">
    <source>
        <dbReference type="PIRNR" id="PIRNR015919"/>
    </source>
</evidence>
<keyword evidence="7 11" id="KW-0805">Transcription regulation</keyword>
<evidence type="ECO:0000256" key="5">
    <source>
        <dbReference type="ARBA" id="ARBA00022771"/>
    </source>
</evidence>
<dbReference type="InterPro" id="IPR012170">
    <property type="entry name" value="TFIIH_SSL1/p44"/>
</dbReference>